<dbReference type="RefSeq" id="WP_197723898.1">
    <property type="nucleotide sequence ID" value="NZ_AP018449.1"/>
</dbReference>
<dbReference type="GO" id="GO:0005524">
    <property type="term" value="F:ATP binding"/>
    <property type="evidence" value="ECO:0007669"/>
    <property type="project" value="UniProtKB-KW"/>
</dbReference>
<evidence type="ECO:0000256" key="12">
    <source>
        <dbReference type="ARBA" id="ARBA00023152"/>
    </source>
</evidence>
<evidence type="ECO:0000256" key="9">
    <source>
        <dbReference type="ARBA" id="ARBA00022777"/>
    </source>
</evidence>
<accession>A0A348AFV1</accession>
<comment type="pathway">
    <text evidence="2 14">Carbohydrate degradation; glycolysis; pyruvate from D-glyceraldehyde 3-phosphate: step 5/5.</text>
</comment>
<reference evidence="16 17" key="1">
    <citation type="journal article" date="2018" name="Int. J. Syst. Evol. Microbiol.">
        <title>Methylomusa anaerophila gen. nov., sp. nov., an anaerobic methanol-utilizing bacterium isolated from a microbial fuel cell.</title>
        <authorList>
            <person name="Amano N."/>
            <person name="Yamamuro A."/>
            <person name="Miyahara M."/>
            <person name="Kouzuma A."/>
            <person name="Abe T."/>
            <person name="Watanabe K."/>
        </authorList>
    </citation>
    <scope>NUCLEOTIDE SEQUENCE [LARGE SCALE GENOMIC DNA]</scope>
    <source>
        <strain evidence="16 17">MMFC1</strain>
    </source>
</reference>
<evidence type="ECO:0000256" key="13">
    <source>
        <dbReference type="ARBA" id="ARBA00023317"/>
    </source>
</evidence>
<gene>
    <name evidence="16" type="primary">ttuE</name>
    <name evidence="16" type="ORF">MAMMFC1_00589</name>
</gene>
<dbReference type="Proteomes" id="UP000276437">
    <property type="component" value="Chromosome"/>
</dbReference>
<evidence type="ECO:0000256" key="7">
    <source>
        <dbReference type="ARBA" id="ARBA00022723"/>
    </source>
</evidence>
<dbReference type="InterPro" id="IPR018209">
    <property type="entry name" value="Pyrv_Knase_AS"/>
</dbReference>
<dbReference type="Gene3D" id="3.20.20.60">
    <property type="entry name" value="Phosphoenolpyruvate-binding domains"/>
    <property type="match status" value="1"/>
</dbReference>
<comment type="similarity">
    <text evidence="3 14">Belongs to the pyruvate kinase family.</text>
</comment>
<dbReference type="UniPathway" id="UPA00109">
    <property type="reaction ID" value="UER00188"/>
</dbReference>
<dbReference type="GO" id="GO:0000287">
    <property type="term" value="F:magnesium ion binding"/>
    <property type="evidence" value="ECO:0007669"/>
    <property type="project" value="InterPro"/>
</dbReference>
<keyword evidence="11 14" id="KW-0460">Magnesium</keyword>
<dbReference type="GO" id="GO:0004743">
    <property type="term" value="F:pyruvate kinase activity"/>
    <property type="evidence" value="ECO:0007669"/>
    <property type="project" value="UniProtKB-EC"/>
</dbReference>
<evidence type="ECO:0000256" key="8">
    <source>
        <dbReference type="ARBA" id="ARBA00022741"/>
    </source>
</evidence>
<proteinExistence type="inferred from homology"/>
<dbReference type="SUPFAM" id="SSF51621">
    <property type="entry name" value="Phosphoenolpyruvate/pyruvate domain"/>
    <property type="match status" value="1"/>
</dbReference>
<evidence type="ECO:0000256" key="11">
    <source>
        <dbReference type="ARBA" id="ARBA00022842"/>
    </source>
</evidence>
<evidence type="ECO:0000256" key="10">
    <source>
        <dbReference type="ARBA" id="ARBA00022840"/>
    </source>
</evidence>
<dbReference type="Pfam" id="PF00224">
    <property type="entry name" value="PK"/>
    <property type="match status" value="1"/>
</dbReference>
<comment type="cofactor">
    <cofactor evidence="1">
        <name>K(+)</name>
        <dbReference type="ChEBI" id="CHEBI:29103"/>
    </cofactor>
</comment>
<dbReference type="InterPro" id="IPR015813">
    <property type="entry name" value="Pyrv/PenolPyrv_kinase-like_dom"/>
</dbReference>
<evidence type="ECO:0000259" key="15">
    <source>
        <dbReference type="Pfam" id="PF00224"/>
    </source>
</evidence>
<evidence type="ECO:0000256" key="1">
    <source>
        <dbReference type="ARBA" id="ARBA00001958"/>
    </source>
</evidence>
<evidence type="ECO:0000256" key="14">
    <source>
        <dbReference type="RuleBase" id="RU000504"/>
    </source>
</evidence>
<dbReference type="EMBL" id="AP018449">
    <property type="protein sequence ID" value="BBB89949.1"/>
    <property type="molecule type" value="Genomic_DNA"/>
</dbReference>
<evidence type="ECO:0000256" key="3">
    <source>
        <dbReference type="ARBA" id="ARBA00008663"/>
    </source>
</evidence>
<keyword evidence="17" id="KW-1185">Reference proteome</keyword>
<dbReference type="PANTHER" id="PTHR11817">
    <property type="entry name" value="PYRUVATE KINASE"/>
    <property type="match status" value="1"/>
</dbReference>
<feature type="domain" description="Pyruvate kinase barrel" evidence="15">
    <location>
        <begin position="137"/>
        <end position="460"/>
    </location>
</feature>
<dbReference type="EC" id="2.7.1.40" evidence="4 14"/>
<dbReference type="InterPro" id="IPR011037">
    <property type="entry name" value="Pyrv_Knase-like_insert_dom_sf"/>
</dbReference>
<keyword evidence="6 14" id="KW-0808">Transferase</keyword>
<protein>
    <recommendedName>
        <fullName evidence="5 14">Pyruvate kinase</fullName>
        <ecNumber evidence="4 14">2.7.1.40</ecNumber>
    </recommendedName>
</protein>
<dbReference type="AlphaFoldDB" id="A0A348AFV1"/>
<evidence type="ECO:0000256" key="5">
    <source>
        <dbReference type="ARBA" id="ARBA00018587"/>
    </source>
</evidence>
<dbReference type="GO" id="GO:0030955">
    <property type="term" value="F:potassium ion binding"/>
    <property type="evidence" value="ECO:0007669"/>
    <property type="project" value="InterPro"/>
</dbReference>
<evidence type="ECO:0000256" key="2">
    <source>
        <dbReference type="ARBA" id="ARBA00004997"/>
    </source>
</evidence>
<organism evidence="16 17">
    <name type="scientific">Methylomusa anaerophila</name>
    <dbReference type="NCBI Taxonomy" id="1930071"/>
    <lineage>
        <taxon>Bacteria</taxon>
        <taxon>Bacillati</taxon>
        <taxon>Bacillota</taxon>
        <taxon>Negativicutes</taxon>
        <taxon>Selenomonadales</taxon>
        <taxon>Sporomusaceae</taxon>
        <taxon>Methylomusa</taxon>
    </lineage>
</organism>
<keyword evidence="12 14" id="KW-0324">Glycolysis</keyword>
<evidence type="ECO:0000313" key="17">
    <source>
        <dbReference type="Proteomes" id="UP000276437"/>
    </source>
</evidence>
<comment type="catalytic activity">
    <reaction evidence="14">
        <text>pyruvate + ATP = phosphoenolpyruvate + ADP + H(+)</text>
        <dbReference type="Rhea" id="RHEA:18157"/>
        <dbReference type="ChEBI" id="CHEBI:15361"/>
        <dbReference type="ChEBI" id="CHEBI:15378"/>
        <dbReference type="ChEBI" id="CHEBI:30616"/>
        <dbReference type="ChEBI" id="CHEBI:58702"/>
        <dbReference type="ChEBI" id="CHEBI:456216"/>
        <dbReference type="EC" id="2.7.1.40"/>
    </reaction>
</comment>
<dbReference type="Gene3D" id="2.40.33.10">
    <property type="entry name" value="PK beta-barrel domain-like"/>
    <property type="match status" value="1"/>
</dbReference>
<name>A0A348AFV1_9FIRM</name>
<keyword evidence="7" id="KW-0479">Metal-binding</keyword>
<sequence>MNIDKLASNPNILLEHLLSLYQEIYREGNAMYCKWLPKIERPSFRYSAQNLAYYLSLRRRDLRQLQRALMPWGLSSLGRSEARAITNLESVIASLGYICGREKEIGKKHRGLRAYFRGDWLLGKNSDMILGKRHQHRNVRIMVTLPTEAAQDYNLVRTLLDQGMDVARINCAHDSQRSWEAMIANIRQAEKEIMRPCKILMDLGGPKPRIERLMISDTTTKLYPGSQLFLTKGKFENISEASFIASVSIPQIFDYLRVEDPVLIDDGKIEGKVTILTPDGALVSITNTGANGVSLKPQKGLNFPLTPLELSPLTETDLQHLDFAVNHADAIGYSFVKEPADIELLQKEIGLRAGNERKSLAIVAKIETLQAIQNLPEIIVQGAAKHPLAIMIARGDLAVELGYRRLAELQEEIMWICEAAHVPVIWATQVLENMVRQGTPSRAEVTDAAMAVRAECVMLNKGPFLPEAIAMLDDIITRMEAHQYKKTSQLRALSIARPQD</sequence>
<dbReference type="PROSITE" id="PS00110">
    <property type="entry name" value="PYRUVATE_KINASE"/>
    <property type="match status" value="1"/>
</dbReference>
<evidence type="ECO:0000256" key="4">
    <source>
        <dbReference type="ARBA" id="ARBA00012142"/>
    </source>
</evidence>
<dbReference type="InterPro" id="IPR015806">
    <property type="entry name" value="Pyrv_Knase_insert_dom_sf"/>
</dbReference>
<evidence type="ECO:0000256" key="6">
    <source>
        <dbReference type="ARBA" id="ARBA00022679"/>
    </source>
</evidence>
<keyword evidence="13 16" id="KW-0670">Pyruvate</keyword>
<dbReference type="PRINTS" id="PR01050">
    <property type="entry name" value="PYRUVTKNASE"/>
</dbReference>
<dbReference type="InterPro" id="IPR001697">
    <property type="entry name" value="Pyr_Knase"/>
</dbReference>
<dbReference type="GO" id="GO:0016301">
    <property type="term" value="F:kinase activity"/>
    <property type="evidence" value="ECO:0007669"/>
    <property type="project" value="UniProtKB-KW"/>
</dbReference>
<dbReference type="SUPFAM" id="SSF50800">
    <property type="entry name" value="PK beta-barrel domain-like"/>
    <property type="match status" value="1"/>
</dbReference>
<dbReference type="KEGG" id="mana:MAMMFC1_00589"/>
<keyword evidence="8" id="KW-0547">Nucleotide-binding</keyword>
<dbReference type="InterPro" id="IPR015793">
    <property type="entry name" value="Pyrv_Knase_brl"/>
</dbReference>
<keyword evidence="9 14" id="KW-0418">Kinase</keyword>
<dbReference type="InterPro" id="IPR040442">
    <property type="entry name" value="Pyrv_kinase-like_dom_sf"/>
</dbReference>
<evidence type="ECO:0000313" key="16">
    <source>
        <dbReference type="EMBL" id="BBB89949.1"/>
    </source>
</evidence>
<keyword evidence="10" id="KW-0067">ATP-binding</keyword>